<evidence type="ECO:0000313" key="7">
    <source>
        <dbReference type="Proteomes" id="UP000218387"/>
    </source>
</evidence>
<dbReference type="InterPro" id="IPR001537">
    <property type="entry name" value="SpoU_MeTrfase"/>
</dbReference>
<dbReference type="CDD" id="cd18103">
    <property type="entry name" value="SpoU-like_RlmB"/>
    <property type="match status" value="1"/>
</dbReference>
<dbReference type="GO" id="GO:0003723">
    <property type="term" value="F:RNA binding"/>
    <property type="evidence" value="ECO:0007669"/>
    <property type="project" value="InterPro"/>
</dbReference>
<reference evidence="6 7" key="1">
    <citation type="submission" date="2018-05" db="EMBL/GenBank/DDBJ databases">
        <title>Genome comparison of Eubacterium sp.</title>
        <authorList>
            <person name="Feng Y."/>
            <person name="Sanchez-Andrea I."/>
            <person name="Stams A.J.M."/>
            <person name="De Vos W.M."/>
        </authorList>
    </citation>
    <scope>NUCLEOTIDE SEQUENCE [LARGE SCALE GENOMIC DNA]</scope>
    <source>
        <strain evidence="6 7">YI</strain>
    </source>
</reference>
<sequence>MKKNDRKKPRNDRGREQKKESYHRADLKRRDARRQDDDGDDSFVIVGKNPVMEALRSEQQIDKLLILKDNKDHVLGTIAEKARKRGIVVQSVEKIKLEGLADGQPHQGVAAMMAPFPYSSMEDVLAKAAARGEEPLVVILDHLTDPHNLGAIIRSANLCGVHGVIIPKRRSAGLTAVSVKASSGAVAHTPIVKVGNLTQCIDDLKAKGFWIMAADMDGAPYYKNDFKGKLAIIIGNEGKGISPNVKKQCDYSVSIPLYGDIDSFNASAAAAIILSEAARQRHQ</sequence>
<dbReference type="Pfam" id="PF00588">
    <property type="entry name" value="SpoU_methylase"/>
    <property type="match status" value="1"/>
</dbReference>
<keyword evidence="3 6" id="KW-0808">Transferase</keyword>
<dbReference type="InterPro" id="IPR029028">
    <property type="entry name" value="Alpha/beta_knot_MTases"/>
</dbReference>
<dbReference type="GO" id="GO:0006396">
    <property type="term" value="P:RNA processing"/>
    <property type="evidence" value="ECO:0007669"/>
    <property type="project" value="InterPro"/>
</dbReference>
<dbReference type="Gene3D" id="3.40.1280.10">
    <property type="match status" value="1"/>
</dbReference>
<dbReference type="Gene3D" id="3.30.1330.30">
    <property type="match status" value="1"/>
</dbReference>
<feature type="domain" description="RNA 2-O ribose methyltransferase substrate binding" evidence="5">
    <location>
        <begin position="44"/>
        <end position="119"/>
    </location>
</feature>
<evidence type="ECO:0000256" key="2">
    <source>
        <dbReference type="ARBA" id="ARBA00022603"/>
    </source>
</evidence>
<dbReference type="SUPFAM" id="SSF55315">
    <property type="entry name" value="L30e-like"/>
    <property type="match status" value="1"/>
</dbReference>
<dbReference type="RefSeq" id="WP_096918655.1">
    <property type="nucleotide sequence ID" value="NZ_CABJDW020000001.1"/>
</dbReference>
<accession>A0A4P9C8D2</accession>
<dbReference type="PANTHER" id="PTHR46429">
    <property type="entry name" value="23S RRNA (GUANOSINE-2'-O-)-METHYLTRANSFERASE RLMB"/>
    <property type="match status" value="1"/>
</dbReference>
<dbReference type="AlphaFoldDB" id="A0A4P9C8D2"/>
<proteinExistence type="inferred from homology"/>
<dbReference type="InterPro" id="IPR013123">
    <property type="entry name" value="SpoU_subst-bd"/>
</dbReference>
<dbReference type="InterPro" id="IPR029026">
    <property type="entry name" value="tRNA_m1G_MTases_N"/>
</dbReference>
<evidence type="ECO:0000256" key="4">
    <source>
        <dbReference type="SAM" id="MobiDB-lite"/>
    </source>
</evidence>
<dbReference type="Proteomes" id="UP000218387">
    <property type="component" value="Chromosome"/>
</dbReference>
<dbReference type="GO" id="GO:0005829">
    <property type="term" value="C:cytosol"/>
    <property type="evidence" value="ECO:0007669"/>
    <property type="project" value="TreeGrafter"/>
</dbReference>
<feature type="compositionally biased region" description="Basic residues" evidence="4">
    <location>
        <begin position="1"/>
        <end position="10"/>
    </location>
</feature>
<dbReference type="GO" id="GO:0032259">
    <property type="term" value="P:methylation"/>
    <property type="evidence" value="ECO:0007669"/>
    <property type="project" value="UniProtKB-KW"/>
</dbReference>
<dbReference type="InterPro" id="IPR004441">
    <property type="entry name" value="rRNA_MeTrfase_TrmH"/>
</dbReference>
<dbReference type="FunFam" id="3.40.1280.10:FF:000008">
    <property type="entry name" value="Group 3 RNA methyltransferase TrmH"/>
    <property type="match status" value="1"/>
</dbReference>
<evidence type="ECO:0000259" key="5">
    <source>
        <dbReference type="SMART" id="SM00967"/>
    </source>
</evidence>
<dbReference type="KEGG" id="emt:CPZ25_010555"/>
<dbReference type="InterPro" id="IPR029064">
    <property type="entry name" value="Ribosomal_eL30-like_sf"/>
</dbReference>
<keyword evidence="2 6" id="KW-0489">Methyltransferase</keyword>
<dbReference type="Pfam" id="PF08032">
    <property type="entry name" value="SpoU_sub_bind"/>
    <property type="match status" value="1"/>
</dbReference>
<dbReference type="GO" id="GO:0008173">
    <property type="term" value="F:RNA methyltransferase activity"/>
    <property type="evidence" value="ECO:0007669"/>
    <property type="project" value="InterPro"/>
</dbReference>
<name>A0A4P9C8D2_EUBML</name>
<evidence type="ECO:0000256" key="1">
    <source>
        <dbReference type="ARBA" id="ARBA00007228"/>
    </source>
</evidence>
<keyword evidence="7" id="KW-1185">Reference proteome</keyword>
<comment type="similarity">
    <text evidence="1">Belongs to the class IV-like SAM-binding methyltransferase superfamily. RNA methyltransferase TrmH family.</text>
</comment>
<evidence type="ECO:0000313" key="6">
    <source>
        <dbReference type="EMBL" id="QCT71747.1"/>
    </source>
</evidence>
<evidence type="ECO:0000256" key="3">
    <source>
        <dbReference type="ARBA" id="ARBA00022679"/>
    </source>
</evidence>
<feature type="compositionally biased region" description="Basic and acidic residues" evidence="4">
    <location>
        <begin position="11"/>
        <end position="36"/>
    </location>
</feature>
<dbReference type="EMBL" id="CP029487">
    <property type="protein sequence ID" value="QCT71747.1"/>
    <property type="molecule type" value="Genomic_DNA"/>
</dbReference>
<organism evidence="6 7">
    <name type="scientific">Eubacterium maltosivorans</name>
    <dbReference type="NCBI Taxonomy" id="2041044"/>
    <lineage>
        <taxon>Bacteria</taxon>
        <taxon>Bacillati</taxon>
        <taxon>Bacillota</taxon>
        <taxon>Clostridia</taxon>
        <taxon>Eubacteriales</taxon>
        <taxon>Eubacteriaceae</taxon>
        <taxon>Eubacterium</taxon>
    </lineage>
</organism>
<dbReference type="SUPFAM" id="SSF75217">
    <property type="entry name" value="alpha/beta knot"/>
    <property type="match status" value="1"/>
</dbReference>
<dbReference type="SMART" id="SM00967">
    <property type="entry name" value="SpoU_sub_bind"/>
    <property type="match status" value="1"/>
</dbReference>
<protein>
    <submittedName>
        <fullName evidence="6">23S rRNA (Guanosine(2251)-2'-O)-methyltransferase RlmB</fullName>
    </submittedName>
</protein>
<feature type="region of interest" description="Disordered" evidence="4">
    <location>
        <begin position="1"/>
        <end position="42"/>
    </location>
</feature>
<dbReference type="NCBIfam" id="TIGR00186">
    <property type="entry name" value="rRNA_methyl_3"/>
    <property type="match status" value="1"/>
</dbReference>
<gene>
    <name evidence="6" type="ORF">CPZ25_010555</name>
</gene>
<dbReference type="PANTHER" id="PTHR46429:SF1">
    <property type="entry name" value="23S RRNA (GUANOSINE-2'-O-)-METHYLTRANSFERASE RLMB"/>
    <property type="match status" value="1"/>
</dbReference>